<dbReference type="AlphaFoldDB" id="A0A8J3W323"/>
<reference evidence="2" key="1">
    <citation type="submission" date="2021-01" db="EMBL/GenBank/DDBJ databases">
        <title>Whole genome shotgun sequence of Sphaerimonospora thailandensis NBRC 107569.</title>
        <authorList>
            <person name="Komaki H."/>
            <person name="Tamura T."/>
        </authorList>
    </citation>
    <scope>NUCLEOTIDE SEQUENCE</scope>
    <source>
        <strain evidence="2">NBRC 107569</strain>
    </source>
</reference>
<dbReference type="RefSeq" id="WP_204019019.1">
    <property type="nucleotide sequence ID" value="NZ_BOOG01000088.1"/>
</dbReference>
<evidence type="ECO:0000313" key="3">
    <source>
        <dbReference type="Proteomes" id="UP000610966"/>
    </source>
</evidence>
<evidence type="ECO:0000313" key="2">
    <source>
        <dbReference type="EMBL" id="GIH73396.1"/>
    </source>
</evidence>
<accession>A0A8J3W323</accession>
<dbReference type="EMBL" id="BOOG01000088">
    <property type="protein sequence ID" value="GIH73396.1"/>
    <property type="molecule type" value="Genomic_DNA"/>
</dbReference>
<evidence type="ECO:0000256" key="1">
    <source>
        <dbReference type="SAM" id="Phobius"/>
    </source>
</evidence>
<sequence length="99" mass="10585">MFKKLPEGEACDLVSTIPGESVMLCPASAPTRMIVMISIWLLHVLVGQIHLDIPAPFAVAILVGFGLIGGLRHGCRLTLVIYSPLGVIRGLLPVITRTV</sequence>
<keyword evidence="1" id="KW-1133">Transmembrane helix</keyword>
<protein>
    <submittedName>
        <fullName evidence="2">Uncharacterized protein</fullName>
    </submittedName>
</protein>
<gene>
    <name evidence="2" type="ORF">Mth01_56490</name>
</gene>
<proteinExistence type="predicted"/>
<feature type="transmembrane region" description="Helical" evidence="1">
    <location>
        <begin position="57"/>
        <end position="75"/>
    </location>
</feature>
<keyword evidence="1" id="KW-0812">Transmembrane</keyword>
<keyword evidence="3" id="KW-1185">Reference proteome</keyword>
<keyword evidence="1" id="KW-0472">Membrane</keyword>
<name>A0A8J3W323_9ACTN</name>
<organism evidence="2 3">
    <name type="scientific">Sphaerimonospora thailandensis</name>
    <dbReference type="NCBI Taxonomy" id="795644"/>
    <lineage>
        <taxon>Bacteria</taxon>
        <taxon>Bacillati</taxon>
        <taxon>Actinomycetota</taxon>
        <taxon>Actinomycetes</taxon>
        <taxon>Streptosporangiales</taxon>
        <taxon>Streptosporangiaceae</taxon>
        <taxon>Sphaerimonospora</taxon>
    </lineage>
</organism>
<dbReference type="Proteomes" id="UP000610966">
    <property type="component" value="Unassembled WGS sequence"/>
</dbReference>
<comment type="caution">
    <text evidence="2">The sequence shown here is derived from an EMBL/GenBank/DDBJ whole genome shotgun (WGS) entry which is preliminary data.</text>
</comment>